<dbReference type="FunFam" id="2.60.120.260:FF:000099">
    <property type="entry name" value="Uncharacterized protein, isoform C"/>
    <property type="match status" value="1"/>
</dbReference>
<dbReference type="GO" id="GO:0005789">
    <property type="term" value="C:endoplasmic reticulum membrane"/>
    <property type="evidence" value="ECO:0007669"/>
    <property type="project" value="UniProtKB-SubCell"/>
</dbReference>
<evidence type="ECO:0000256" key="1">
    <source>
        <dbReference type="ARBA" id="ARBA00004141"/>
    </source>
</evidence>
<dbReference type="InterPro" id="IPR012919">
    <property type="entry name" value="SUN_dom"/>
</dbReference>
<dbReference type="SUPFAM" id="SSF144091">
    <property type="entry name" value="Rhomboid-like"/>
    <property type="match status" value="1"/>
</dbReference>
<feature type="transmembrane region" description="Helical" evidence="14">
    <location>
        <begin position="253"/>
        <end position="275"/>
    </location>
</feature>
<evidence type="ECO:0000256" key="10">
    <source>
        <dbReference type="ARBA" id="ARBA00061226"/>
    </source>
</evidence>
<dbReference type="SUPFAM" id="SSF49785">
    <property type="entry name" value="Galactose-binding domain-like"/>
    <property type="match status" value="1"/>
</dbReference>
<evidence type="ECO:0000256" key="6">
    <source>
        <dbReference type="ARBA" id="ARBA00022989"/>
    </source>
</evidence>
<evidence type="ECO:0000256" key="11">
    <source>
        <dbReference type="ARBA" id="ARBA00064635"/>
    </source>
</evidence>
<feature type="transmembrane region" description="Helical" evidence="14">
    <location>
        <begin position="179"/>
        <end position="202"/>
    </location>
</feature>
<evidence type="ECO:0000259" key="15">
    <source>
        <dbReference type="PROSITE" id="PS51469"/>
    </source>
</evidence>
<dbReference type="Pfam" id="PF01694">
    <property type="entry name" value="Rhomboid"/>
    <property type="match status" value="1"/>
</dbReference>
<keyword evidence="12" id="KW-0175">Coiled coil</keyword>
<evidence type="ECO:0000256" key="2">
    <source>
        <dbReference type="ARBA" id="ARBA00004389"/>
    </source>
</evidence>
<dbReference type="GO" id="GO:0034975">
    <property type="term" value="P:protein folding in endoplasmic reticulum"/>
    <property type="evidence" value="ECO:0007669"/>
    <property type="project" value="TreeGrafter"/>
</dbReference>
<keyword evidence="7 14" id="KW-0472">Membrane</keyword>
<organism evidence="16 17">
    <name type="scientific">Trichuris muris</name>
    <name type="common">Mouse whipworm</name>
    <dbReference type="NCBI Taxonomy" id="70415"/>
    <lineage>
        <taxon>Eukaryota</taxon>
        <taxon>Metazoa</taxon>
        <taxon>Ecdysozoa</taxon>
        <taxon>Nematoda</taxon>
        <taxon>Enoplea</taxon>
        <taxon>Dorylaimia</taxon>
        <taxon>Trichinellida</taxon>
        <taxon>Trichuridae</taxon>
        <taxon>Trichuris</taxon>
    </lineage>
</organism>
<evidence type="ECO:0000256" key="4">
    <source>
        <dbReference type="ARBA" id="ARBA00022729"/>
    </source>
</evidence>
<dbReference type="FunFam" id="1.20.1540.10:FF:000012">
    <property type="entry name" value="Rhomboid family protein"/>
    <property type="match status" value="1"/>
</dbReference>
<evidence type="ECO:0000256" key="12">
    <source>
        <dbReference type="SAM" id="Coils"/>
    </source>
</evidence>
<dbReference type="Pfam" id="PF07738">
    <property type="entry name" value="Sad1_UNC"/>
    <property type="match status" value="1"/>
</dbReference>
<keyword evidence="8" id="KW-0325">Glycoprotein</keyword>
<evidence type="ECO:0000313" key="17">
    <source>
        <dbReference type="WBParaSite" id="TMUE_3000014586.1"/>
    </source>
</evidence>
<comment type="subunit">
    <text evidence="11">Interacts with EMP65.</text>
</comment>
<reference evidence="17" key="1">
    <citation type="submission" date="2019-12" db="UniProtKB">
        <authorList>
            <consortium name="WormBaseParasite"/>
        </authorList>
    </citation>
    <scope>IDENTIFICATION</scope>
</reference>
<dbReference type="PANTHER" id="PTHR12953">
    <property type="entry name" value="MEMBRANE PROTEIN CH1 RELATED"/>
    <property type="match status" value="1"/>
</dbReference>
<keyword evidence="6 14" id="KW-1133">Transmembrane helix</keyword>
<feature type="compositionally biased region" description="Polar residues" evidence="13">
    <location>
        <begin position="775"/>
        <end position="793"/>
    </location>
</feature>
<comment type="similarity">
    <text evidence="10">Belongs to the SLP1 family.</text>
</comment>
<sequence>MMIYRLCCLKSASSSSSLLSIRCANRFARFGRRQAYGKLDGQNSVKPREWGRRSPREVFEQSTGRHVPRRKSELYKPLLFTLAFGTSCFVGASVWQHERYRNSRERTLDSRNWVFKFPEQKYGQLRQELNDIWRKISLGTKTVLYIVLVNAAVCAAWRIPALQPSMKRYFMSSFNGEKLCIPMLLSVFSHISPIHLAVNMYVLWSFAPLLVERITGLEQFCAFYLTSGVVASFAGIMYKAFTGSPKASVGASGAILALLIYTCCKIPTAELMVIFLPSVTFTSNTAIYIVIGLDLAGLLFRWQLFDQAAHLGGSLFGMWYASYGERWWQRPSEAAAQFFQILAVTCALLRLLYYGMHAVHVAHEGKGMRCIPFGLSLTRRWRFIFFLLLTKPLVATSVAVQSKGTCSRQEHLQLLRLHFPVDSDDVCRSPSMQPDDSNLLVPESENETLELTEDEPLQSFDEWARKKLQEQMPVVASTVGNGNGNGATAAPIAARNYASKDCGAKVVLANAEAQNPSALLKDKDNDEYMLNPCETDGPKWFIVELCETVQISCIEMANFELFSSSPREFRLLVSERYPSNEWNLLGEFTAADSRQIQRYTVTSKFYAKYIKVEVLSHYGSEHYCPLSLIRVLGISMVEEYEAEAMKHEAFQSSTGEQLNIMLNDSEEQNGSTRAYLLSTAKYAVKSIAETVLNKASFVFKVVKTTAEQQQRYSHDHTFPSSTSVHVETNGKADPSPFWSCLLSSENRSKRFTSRRCYFTHLLQGGFAPPPESLSHVDNANDGSPSTAQANETVSDGHISKGVDASSHRHCASDGSELLRRLSIKTDQSMFCPVKGNVTRRIFKVRRLIPTVGYPKALNSSNGGSFDSKKTTLNDGGPIASVMPLLPGSSTSGKESIFIRLNNRIKQLEINISLSSQYLSELSRTYKRQMEEMQRNLNRTLSLMAETERRLLSMIEVHNSSLYSLKSRMDEVSSMLTSVGKISVPAQDKWWPWHSGLFFMELCLASSAILFTVLGSDSTSRVSRSEVAKVVMDVLMSELSIRTPPPSYSHNSDDVSSAGRRSPLSPTAPNKSSRVWVNPNVKWKLFASPRLGRALRRTESTSRRAPQMQPQRLRCFSGHKAHIGANWSADGNDSRESARSGCGTCSCSPGVLFSSVAWPTVRNELGRWIEHPGAQSPLKGQCRDLVVSPGVFRHSKANNRPSPSPHG</sequence>
<keyword evidence="5" id="KW-0256">Endoplasmic reticulum</keyword>
<feature type="region of interest" description="Disordered" evidence="13">
    <location>
        <begin position="769"/>
        <end position="809"/>
    </location>
</feature>
<dbReference type="STRING" id="70415.A0A5S6R4S0"/>
<dbReference type="Gene3D" id="1.20.1540.10">
    <property type="entry name" value="Rhomboid-like"/>
    <property type="match status" value="1"/>
</dbReference>
<dbReference type="PROSITE" id="PS51469">
    <property type="entry name" value="SUN"/>
    <property type="match status" value="1"/>
</dbReference>
<evidence type="ECO:0000256" key="7">
    <source>
        <dbReference type="ARBA" id="ARBA00023136"/>
    </source>
</evidence>
<dbReference type="InterPro" id="IPR022764">
    <property type="entry name" value="Peptidase_S54_rhomboid_dom"/>
</dbReference>
<accession>A0A5S6R4S0</accession>
<name>A0A5S6R4S0_TRIMR</name>
<feature type="transmembrane region" description="Helical" evidence="14">
    <location>
        <begin position="281"/>
        <end position="300"/>
    </location>
</feature>
<dbReference type="Gene3D" id="2.60.120.260">
    <property type="entry name" value="Galactose-binding domain-like"/>
    <property type="match status" value="1"/>
</dbReference>
<evidence type="ECO:0000256" key="14">
    <source>
        <dbReference type="SAM" id="Phobius"/>
    </source>
</evidence>
<proteinExistence type="inferred from homology"/>
<dbReference type="AlphaFoldDB" id="A0A5S6R4S0"/>
<dbReference type="Proteomes" id="UP000046395">
    <property type="component" value="Unassembled WGS sequence"/>
</dbReference>
<protein>
    <submittedName>
        <fullName evidence="17">SUN domain-containing protein</fullName>
    </submittedName>
</protein>
<evidence type="ECO:0000256" key="9">
    <source>
        <dbReference type="ARBA" id="ARBA00046288"/>
    </source>
</evidence>
<feature type="domain" description="SUN" evidence="15">
    <location>
        <begin position="468"/>
        <end position="636"/>
    </location>
</feature>
<dbReference type="InterPro" id="IPR035952">
    <property type="entry name" value="Rhomboid-like_sf"/>
</dbReference>
<evidence type="ECO:0000256" key="13">
    <source>
        <dbReference type="SAM" id="MobiDB-lite"/>
    </source>
</evidence>
<evidence type="ECO:0000256" key="5">
    <source>
        <dbReference type="ARBA" id="ARBA00022824"/>
    </source>
</evidence>
<evidence type="ECO:0000313" key="16">
    <source>
        <dbReference type="Proteomes" id="UP000046395"/>
    </source>
</evidence>
<dbReference type="PANTHER" id="PTHR12953:SF0">
    <property type="entry name" value="SUN DOMAIN-CONTAINING OSSIFICATION FACTOR"/>
    <property type="match status" value="1"/>
</dbReference>
<feature type="coiled-coil region" evidence="12">
    <location>
        <begin position="918"/>
        <end position="949"/>
    </location>
</feature>
<dbReference type="GO" id="GO:0006508">
    <property type="term" value="P:proteolysis"/>
    <property type="evidence" value="ECO:0007669"/>
    <property type="project" value="UniProtKB-ARBA"/>
</dbReference>
<dbReference type="InterPro" id="IPR008979">
    <property type="entry name" value="Galactose-bd-like_sf"/>
</dbReference>
<comment type="subcellular location">
    <subcellularLocation>
        <location evidence="9">Endomembrane system</location>
        <topology evidence="9">Single-pass type I membrane protein</topology>
    </subcellularLocation>
    <subcellularLocation>
        <location evidence="2">Endoplasmic reticulum membrane</location>
        <topology evidence="2">Single-pass membrane protein</topology>
    </subcellularLocation>
    <subcellularLocation>
        <location evidence="1">Membrane</location>
        <topology evidence="1">Multi-pass membrane protein</topology>
    </subcellularLocation>
</comment>
<dbReference type="GO" id="GO:0004252">
    <property type="term" value="F:serine-type endopeptidase activity"/>
    <property type="evidence" value="ECO:0007669"/>
    <property type="project" value="InterPro"/>
</dbReference>
<dbReference type="WBParaSite" id="TMUE_3000014586.1">
    <property type="protein sequence ID" value="TMUE_3000014586.1"/>
    <property type="gene ID" value="WBGene00290601"/>
</dbReference>
<dbReference type="InterPro" id="IPR045120">
    <property type="entry name" value="Suco/Slp1-like"/>
</dbReference>
<feature type="transmembrane region" description="Helical" evidence="14">
    <location>
        <begin position="222"/>
        <end position="241"/>
    </location>
</feature>
<evidence type="ECO:0000256" key="8">
    <source>
        <dbReference type="ARBA" id="ARBA00023180"/>
    </source>
</evidence>
<feature type="transmembrane region" description="Helical" evidence="14">
    <location>
        <begin position="142"/>
        <end position="159"/>
    </location>
</feature>
<feature type="compositionally biased region" description="Polar residues" evidence="13">
    <location>
        <begin position="1063"/>
        <end position="1072"/>
    </location>
</feature>
<feature type="region of interest" description="Disordered" evidence="13">
    <location>
        <begin position="1042"/>
        <end position="1072"/>
    </location>
</feature>
<keyword evidence="3 14" id="KW-0812">Transmembrane</keyword>
<evidence type="ECO:0000256" key="3">
    <source>
        <dbReference type="ARBA" id="ARBA00022692"/>
    </source>
</evidence>
<keyword evidence="16" id="KW-1185">Reference proteome</keyword>
<keyword evidence="4" id="KW-0732">Signal</keyword>